<dbReference type="InterPro" id="IPR050557">
    <property type="entry name" value="RTX_toxin/Mannuronan_C5-epim"/>
</dbReference>
<organism evidence="7 8">
    <name type="scientific">Rhodobacter capsulatus</name>
    <name type="common">Rhodopseudomonas capsulata</name>
    <dbReference type="NCBI Taxonomy" id="1061"/>
    <lineage>
        <taxon>Bacteria</taxon>
        <taxon>Pseudomonadati</taxon>
        <taxon>Pseudomonadota</taxon>
        <taxon>Alphaproteobacteria</taxon>
        <taxon>Rhodobacterales</taxon>
        <taxon>Rhodobacter group</taxon>
        <taxon>Rhodobacter</taxon>
    </lineage>
</organism>
<protein>
    <submittedName>
        <fullName evidence="7">Hemolysin-type calcium-binding repeat-containing protein</fullName>
    </submittedName>
</protein>
<proteinExistence type="predicted"/>
<dbReference type="PROSITE" id="PS00330">
    <property type="entry name" value="HEMOLYSIN_CALCIUM"/>
    <property type="match status" value="2"/>
</dbReference>
<dbReference type="SUPFAM" id="SSF51120">
    <property type="entry name" value="beta-Roll"/>
    <property type="match status" value="1"/>
</dbReference>
<evidence type="ECO:0000313" key="8">
    <source>
        <dbReference type="Proteomes" id="UP000183812"/>
    </source>
</evidence>
<feature type="domain" description="Peptidase M10 serralysin C-terminal" evidence="6">
    <location>
        <begin position="39"/>
        <end position="133"/>
    </location>
</feature>
<accession>A0A1G7PAN9</accession>
<dbReference type="GO" id="GO:0005615">
    <property type="term" value="C:extracellular space"/>
    <property type="evidence" value="ECO:0007669"/>
    <property type="project" value="InterPro"/>
</dbReference>
<dbReference type="PRINTS" id="PR00313">
    <property type="entry name" value="CABNDNGRPT"/>
</dbReference>
<evidence type="ECO:0000256" key="4">
    <source>
        <dbReference type="ARBA" id="ARBA00022737"/>
    </source>
</evidence>
<evidence type="ECO:0000256" key="5">
    <source>
        <dbReference type="SAM" id="MobiDB-lite"/>
    </source>
</evidence>
<evidence type="ECO:0000313" key="7">
    <source>
        <dbReference type="EMBL" id="SDF83281.1"/>
    </source>
</evidence>
<dbReference type="InterPro" id="IPR013858">
    <property type="entry name" value="Peptidase_M10B_C"/>
</dbReference>
<reference evidence="7 8" key="1">
    <citation type="submission" date="2016-10" db="EMBL/GenBank/DDBJ databases">
        <authorList>
            <person name="de Groot N.N."/>
        </authorList>
    </citation>
    <scope>NUCLEOTIDE SEQUENCE [LARGE SCALE GENOMIC DNA]</scope>
    <source>
        <strain evidence="8">DSM 938 / 37b4</strain>
    </source>
</reference>
<name>A0A1G7PAN9_RHOCA</name>
<dbReference type="PANTHER" id="PTHR38340">
    <property type="entry name" value="S-LAYER PROTEIN"/>
    <property type="match status" value="1"/>
</dbReference>
<dbReference type="RefSeq" id="WP_074555482.1">
    <property type="nucleotide sequence ID" value="NZ_CP119563.1"/>
</dbReference>
<evidence type="ECO:0000256" key="3">
    <source>
        <dbReference type="ARBA" id="ARBA00022525"/>
    </source>
</evidence>
<dbReference type="InterPro" id="IPR018511">
    <property type="entry name" value="Hemolysin-typ_Ca-bd_CS"/>
</dbReference>
<feature type="region of interest" description="Disordered" evidence="5">
    <location>
        <begin position="17"/>
        <end position="36"/>
    </location>
</feature>
<keyword evidence="4" id="KW-0677">Repeat</keyword>
<comment type="subcellular location">
    <subcellularLocation>
        <location evidence="2">Secreted</location>
    </subcellularLocation>
</comment>
<dbReference type="InterPro" id="IPR011049">
    <property type="entry name" value="Serralysin-like_metalloprot_C"/>
</dbReference>
<feature type="compositionally biased region" description="Basic and acidic residues" evidence="5">
    <location>
        <begin position="24"/>
        <end position="36"/>
    </location>
</feature>
<dbReference type="Pfam" id="PF00353">
    <property type="entry name" value="HemolysinCabind"/>
    <property type="match status" value="2"/>
</dbReference>
<keyword evidence="3" id="KW-0964">Secreted</keyword>
<dbReference type="Proteomes" id="UP000183812">
    <property type="component" value="Unassembled WGS sequence"/>
</dbReference>
<gene>
    <name evidence="7" type="ORF">SAMN04244550_02920</name>
</gene>
<dbReference type="InterPro" id="IPR001343">
    <property type="entry name" value="Hemolysn_Ca-bd"/>
</dbReference>
<dbReference type="AlphaFoldDB" id="A0A1G7PAN9"/>
<evidence type="ECO:0000259" key="6">
    <source>
        <dbReference type="Pfam" id="PF08548"/>
    </source>
</evidence>
<dbReference type="PANTHER" id="PTHR38340:SF1">
    <property type="entry name" value="S-LAYER PROTEIN"/>
    <property type="match status" value="1"/>
</dbReference>
<dbReference type="EMBL" id="FNAY01000018">
    <property type="protein sequence ID" value="SDF83281.1"/>
    <property type="molecule type" value="Genomic_DNA"/>
</dbReference>
<evidence type="ECO:0000256" key="2">
    <source>
        <dbReference type="ARBA" id="ARBA00004613"/>
    </source>
</evidence>
<comment type="cofactor">
    <cofactor evidence="1">
        <name>Ca(2+)</name>
        <dbReference type="ChEBI" id="CHEBI:29108"/>
    </cofactor>
</comment>
<dbReference type="Pfam" id="PF08548">
    <property type="entry name" value="Peptidase_M10_C"/>
    <property type="match status" value="1"/>
</dbReference>
<evidence type="ECO:0000256" key="1">
    <source>
        <dbReference type="ARBA" id="ARBA00001913"/>
    </source>
</evidence>
<dbReference type="Gene3D" id="2.150.10.10">
    <property type="entry name" value="Serralysin-like metalloprotease, C-terminal"/>
    <property type="match status" value="1"/>
</dbReference>
<dbReference type="GO" id="GO:0005509">
    <property type="term" value="F:calcium ion binding"/>
    <property type="evidence" value="ECO:0007669"/>
    <property type="project" value="InterPro"/>
</dbReference>
<sequence>MFGDGGADALFGDAGADQLSGGGDNDRLDGGSENDLLRGGDGADVLIGGTGADTLEGGAGADTFVFLTTLDSLNSVGGSDHITRFELGVDRIDLSALAPGAEFHLALVADGAGAVVTNLVNGATVVSVFTDADAAPDLVFQIDALVGTGGLTEADFLF</sequence>